<dbReference type="Pfam" id="PF08241">
    <property type="entry name" value="Methyltransf_11"/>
    <property type="match status" value="1"/>
</dbReference>
<comment type="caution">
    <text evidence="2">The sequence shown here is derived from an EMBL/GenBank/DDBJ whole genome shotgun (WGS) entry which is preliminary data.</text>
</comment>
<gene>
    <name evidence="2" type="ORF">EII34_11235</name>
</gene>
<dbReference type="InterPro" id="IPR013216">
    <property type="entry name" value="Methyltransf_11"/>
</dbReference>
<dbReference type="SUPFAM" id="SSF53335">
    <property type="entry name" value="S-adenosyl-L-methionine-dependent methyltransferases"/>
    <property type="match status" value="1"/>
</dbReference>
<name>A0A3P1T3X1_9ACTN</name>
<dbReference type="GO" id="GO:0008757">
    <property type="term" value="F:S-adenosylmethionine-dependent methyltransferase activity"/>
    <property type="evidence" value="ECO:0007669"/>
    <property type="project" value="InterPro"/>
</dbReference>
<evidence type="ECO:0000313" key="3">
    <source>
        <dbReference type="Proteomes" id="UP000280819"/>
    </source>
</evidence>
<organism evidence="2 3">
    <name type="scientific">Arachnia propionica</name>
    <dbReference type="NCBI Taxonomy" id="1750"/>
    <lineage>
        <taxon>Bacteria</taxon>
        <taxon>Bacillati</taxon>
        <taxon>Actinomycetota</taxon>
        <taxon>Actinomycetes</taxon>
        <taxon>Propionibacteriales</taxon>
        <taxon>Propionibacteriaceae</taxon>
        <taxon>Arachnia</taxon>
    </lineage>
</organism>
<dbReference type="AlphaFoldDB" id="A0A3P1T3X1"/>
<dbReference type="EMBL" id="RQZG01000013">
    <property type="protein sequence ID" value="RRD04171.1"/>
    <property type="molecule type" value="Genomic_DNA"/>
</dbReference>
<dbReference type="PANTHER" id="PTHR45036:SF1">
    <property type="entry name" value="METHYLTRANSFERASE LIKE 7A"/>
    <property type="match status" value="1"/>
</dbReference>
<dbReference type="RefSeq" id="WP_124845254.1">
    <property type="nucleotide sequence ID" value="NZ_RQZG01000013.1"/>
</dbReference>
<dbReference type="Proteomes" id="UP000280819">
    <property type="component" value="Unassembled WGS sequence"/>
</dbReference>
<evidence type="ECO:0000259" key="1">
    <source>
        <dbReference type="Pfam" id="PF08241"/>
    </source>
</evidence>
<proteinExistence type="predicted"/>
<keyword evidence="2" id="KW-0808">Transferase</keyword>
<feature type="domain" description="Methyltransferase type 11" evidence="1">
    <location>
        <begin position="29"/>
        <end position="118"/>
    </location>
</feature>
<dbReference type="InterPro" id="IPR052356">
    <property type="entry name" value="Thiol_S-MT"/>
</dbReference>
<dbReference type="InterPro" id="IPR029063">
    <property type="entry name" value="SAM-dependent_MTases_sf"/>
</dbReference>
<dbReference type="CDD" id="cd02440">
    <property type="entry name" value="AdoMet_MTases"/>
    <property type="match status" value="1"/>
</dbReference>
<accession>A0A3P1T3X1</accession>
<reference evidence="2 3" key="1">
    <citation type="submission" date="2018-11" db="EMBL/GenBank/DDBJ databases">
        <title>Genomes From Bacteria Associated with the Canine Oral Cavity: a Test Case for Automated Genome-Based Taxonomic Assignment.</title>
        <authorList>
            <person name="Coil D.A."/>
            <person name="Jospin G."/>
            <person name="Darling A.E."/>
            <person name="Wallis C."/>
            <person name="Davis I.J."/>
            <person name="Harris S."/>
            <person name="Eisen J.A."/>
            <person name="Holcombe L.J."/>
            <person name="O'Flynn C."/>
        </authorList>
    </citation>
    <scope>NUCLEOTIDE SEQUENCE [LARGE SCALE GENOMIC DNA]</scope>
    <source>
        <strain evidence="2 3">OH887_COT-365</strain>
    </source>
</reference>
<evidence type="ECO:0000313" key="2">
    <source>
        <dbReference type="EMBL" id="RRD04171.1"/>
    </source>
</evidence>
<keyword evidence="2" id="KW-0489">Methyltransferase</keyword>
<protein>
    <submittedName>
        <fullName evidence="2">Class I SAM-dependent methyltransferase</fullName>
    </submittedName>
</protein>
<dbReference type="OrthoDB" id="65624at2"/>
<sequence length="192" mass="20549">MAATRSPRGPVPHQQWLAHVAATCRGTVLDLGAGNGTLGRLLPATTRWIALEPHPTSSLRSRVAERSGSRLLTAPAEAIPLEDASVDVIVCATVLCSVHDPAQVLREAHRVLTPEGVMHVSEHVAAPAGTWARRIQRLATPLTKLLDRGCDPCRDTTTVLEASPFRDVTLTQARYPGLLGQIGPLIRGTASW</sequence>
<dbReference type="GO" id="GO:0032259">
    <property type="term" value="P:methylation"/>
    <property type="evidence" value="ECO:0007669"/>
    <property type="project" value="UniProtKB-KW"/>
</dbReference>
<dbReference type="Gene3D" id="3.40.50.150">
    <property type="entry name" value="Vaccinia Virus protein VP39"/>
    <property type="match status" value="1"/>
</dbReference>
<dbReference type="PANTHER" id="PTHR45036">
    <property type="entry name" value="METHYLTRANSFERASE LIKE 7B"/>
    <property type="match status" value="1"/>
</dbReference>